<comment type="caution">
    <text evidence="2">The sequence shown here is derived from an EMBL/GenBank/DDBJ whole genome shotgun (WGS) entry which is preliminary data.</text>
</comment>
<feature type="non-terminal residue" evidence="2">
    <location>
        <position position="1"/>
    </location>
</feature>
<feature type="compositionally biased region" description="Basic and acidic residues" evidence="1">
    <location>
        <begin position="165"/>
        <end position="185"/>
    </location>
</feature>
<keyword evidence="3" id="KW-1185">Reference proteome</keyword>
<feature type="compositionally biased region" description="Basic and acidic residues" evidence="1">
    <location>
        <begin position="126"/>
        <end position="151"/>
    </location>
</feature>
<gene>
    <name evidence="2" type="ORF">PCOR1329_LOCUS16910</name>
</gene>
<evidence type="ECO:0000256" key="1">
    <source>
        <dbReference type="SAM" id="MobiDB-lite"/>
    </source>
</evidence>
<feature type="compositionally biased region" description="Basic and acidic residues" evidence="1">
    <location>
        <begin position="99"/>
        <end position="113"/>
    </location>
</feature>
<dbReference type="Proteomes" id="UP001189429">
    <property type="component" value="Unassembled WGS sequence"/>
</dbReference>
<evidence type="ECO:0000313" key="2">
    <source>
        <dbReference type="EMBL" id="CAK0812665.1"/>
    </source>
</evidence>
<protein>
    <submittedName>
        <fullName evidence="2">Uncharacterized protein</fullName>
    </submittedName>
</protein>
<dbReference type="EMBL" id="CAUYUJ010005210">
    <property type="protein sequence ID" value="CAK0812665.1"/>
    <property type="molecule type" value="Genomic_DNA"/>
</dbReference>
<evidence type="ECO:0000313" key="3">
    <source>
        <dbReference type="Proteomes" id="UP001189429"/>
    </source>
</evidence>
<accession>A0ABN9R588</accession>
<organism evidence="2 3">
    <name type="scientific">Prorocentrum cordatum</name>
    <dbReference type="NCBI Taxonomy" id="2364126"/>
    <lineage>
        <taxon>Eukaryota</taxon>
        <taxon>Sar</taxon>
        <taxon>Alveolata</taxon>
        <taxon>Dinophyceae</taxon>
        <taxon>Prorocentrales</taxon>
        <taxon>Prorocentraceae</taxon>
        <taxon>Prorocentrum</taxon>
    </lineage>
</organism>
<reference evidence="2" key="1">
    <citation type="submission" date="2023-10" db="EMBL/GenBank/DDBJ databases">
        <authorList>
            <person name="Chen Y."/>
            <person name="Shah S."/>
            <person name="Dougan E. K."/>
            <person name="Thang M."/>
            <person name="Chan C."/>
        </authorList>
    </citation>
    <scope>NUCLEOTIDE SEQUENCE [LARGE SCALE GENOMIC DNA]</scope>
</reference>
<feature type="compositionally biased region" description="Basic and acidic residues" evidence="1">
    <location>
        <begin position="27"/>
        <end position="60"/>
    </location>
</feature>
<feature type="compositionally biased region" description="Low complexity" evidence="1">
    <location>
        <begin position="61"/>
        <end position="80"/>
    </location>
</feature>
<feature type="non-terminal residue" evidence="2">
    <location>
        <position position="185"/>
    </location>
</feature>
<feature type="region of interest" description="Disordered" evidence="1">
    <location>
        <begin position="1"/>
        <end position="185"/>
    </location>
</feature>
<sequence>WRQKDRPRLQGPEDDAGADYQVSAAARSDERGGDRLRPSPDRHKQPRSDKDERVGHEVLGRGRSPGPRPLPRTTSPLGLRRPTDGLDGAHGGSGGTEANRAEDREDGGHRQCRQDPNLQNGQILRPESDAVPRPRDPDHPRRPGPDRREAEAGPCATHPQGGGTPREDRGVHGRVCADGDRGATL</sequence>
<name>A0ABN9R588_9DINO</name>
<proteinExistence type="predicted"/>